<organism evidence="1">
    <name type="scientific">hydrothermal vent metagenome</name>
    <dbReference type="NCBI Taxonomy" id="652676"/>
    <lineage>
        <taxon>unclassified sequences</taxon>
        <taxon>metagenomes</taxon>
        <taxon>ecological metagenomes</taxon>
    </lineage>
</organism>
<accession>A0A3B1BXM2</accession>
<evidence type="ECO:0000313" key="1">
    <source>
        <dbReference type="EMBL" id="VAX16574.1"/>
    </source>
</evidence>
<name>A0A3B1BXM2_9ZZZZ</name>
<dbReference type="EMBL" id="UOGB01000061">
    <property type="protein sequence ID" value="VAX16574.1"/>
    <property type="molecule type" value="Genomic_DNA"/>
</dbReference>
<reference evidence="1" key="1">
    <citation type="submission" date="2018-06" db="EMBL/GenBank/DDBJ databases">
        <authorList>
            <person name="Zhirakovskaya E."/>
        </authorList>
    </citation>
    <scope>NUCLEOTIDE SEQUENCE</scope>
</reference>
<dbReference type="AlphaFoldDB" id="A0A3B1BXM2"/>
<sequence>MSRFRICYRNKVLKPIFSGIKMSNIYDYKAIEA</sequence>
<proteinExistence type="predicted"/>
<gene>
    <name evidence="1" type="ORF">MNBD_NITROSPINAE03-381</name>
</gene>
<protein>
    <submittedName>
        <fullName evidence="1">Uncharacterized protein</fullName>
    </submittedName>
</protein>
<feature type="non-terminal residue" evidence="1">
    <location>
        <position position="33"/>
    </location>
</feature>